<keyword evidence="3" id="KW-1185">Reference proteome</keyword>
<keyword evidence="1" id="KW-1133">Transmembrane helix</keyword>
<evidence type="ECO:0000256" key="1">
    <source>
        <dbReference type="SAM" id="Phobius"/>
    </source>
</evidence>
<name>A0A1V8M7I4_9GAMM</name>
<keyword evidence="1" id="KW-0472">Membrane</keyword>
<dbReference type="Proteomes" id="UP000191980">
    <property type="component" value="Unassembled WGS sequence"/>
</dbReference>
<feature type="transmembrane region" description="Helical" evidence="1">
    <location>
        <begin position="58"/>
        <end position="81"/>
    </location>
</feature>
<proteinExistence type="predicted"/>
<protein>
    <submittedName>
        <fullName evidence="2">Uncharacterized protein</fullName>
    </submittedName>
</protein>
<dbReference type="EMBL" id="LPUF01000001">
    <property type="protein sequence ID" value="OQK17466.1"/>
    <property type="molecule type" value="Genomic_DNA"/>
</dbReference>
<comment type="caution">
    <text evidence="2">The sequence shown here is derived from an EMBL/GenBank/DDBJ whole genome shotgun (WGS) entry which is preliminary data.</text>
</comment>
<accession>A0A1V8M7I4</accession>
<reference evidence="2 3" key="1">
    <citation type="submission" date="2015-12" db="EMBL/GenBank/DDBJ databases">
        <authorList>
            <person name="Shamseldin A."/>
            <person name="Moawad H."/>
            <person name="Abd El-Rahim W.M."/>
            <person name="Sadowsky M.J."/>
        </authorList>
    </citation>
    <scope>NUCLEOTIDE SEQUENCE [LARGE SCALE GENOMIC DNA]</scope>
    <source>
        <strain evidence="2 3">WF1</strain>
    </source>
</reference>
<evidence type="ECO:0000313" key="3">
    <source>
        <dbReference type="Proteomes" id="UP000191980"/>
    </source>
</evidence>
<dbReference type="STRING" id="1420851.AU255_06190"/>
<organism evidence="2 3">
    <name type="scientific">Methyloprofundus sedimenti</name>
    <dbReference type="NCBI Taxonomy" id="1420851"/>
    <lineage>
        <taxon>Bacteria</taxon>
        <taxon>Pseudomonadati</taxon>
        <taxon>Pseudomonadota</taxon>
        <taxon>Gammaproteobacteria</taxon>
        <taxon>Methylococcales</taxon>
        <taxon>Methylococcaceae</taxon>
        <taxon>Methyloprofundus</taxon>
    </lineage>
</organism>
<keyword evidence="1" id="KW-0812">Transmembrane</keyword>
<sequence length="107" mass="12241">MPECAICSCFKMSNRNKIVAGPLGPNQLRKKYLIDFVGPSKDNATESIRIRIKLNKRINIRAIMIMLKYSMAGFVTVISGLGTRIETSHYPRENIKKLLYNIFYELA</sequence>
<dbReference type="AlphaFoldDB" id="A0A1V8M7I4"/>
<evidence type="ECO:0000313" key="2">
    <source>
        <dbReference type="EMBL" id="OQK17466.1"/>
    </source>
</evidence>
<gene>
    <name evidence="2" type="ORF">AU255_06190</name>
</gene>